<evidence type="ECO:0000313" key="5">
    <source>
        <dbReference type="Proteomes" id="UP001374584"/>
    </source>
</evidence>
<feature type="transmembrane region" description="Helical" evidence="2">
    <location>
        <begin position="294"/>
        <end position="315"/>
    </location>
</feature>
<evidence type="ECO:0000256" key="1">
    <source>
        <dbReference type="SAM" id="MobiDB-lite"/>
    </source>
</evidence>
<feature type="transmembrane region" description="Helical" evidence="2">
    <location>
        <begin position="50"/>
        <end position="69"/>
    </location>
</feature>
<feature type="region of interest" description="Disordered" evidence="1">
    <location>
        <begin position="524"/>
        <end position="600"/>
    </location>
</feature>
<sequence>MVNPIPYFARNIWGKWNIQGTVLVSLSMQIILIFAAPFRKRSRNTFLVSLLWITYLVADVAADFCVGLISNKYGDKDNAVSTIDDYLRAFWTPFLLLHLGGPDTITAFSLEDNELWLRHMLGLIVQVCLTGYVLLLTLPENTLWIPTALVFVAGVIKFAERTRSLQLASLSNFRQSMVHDPDPGPNYAKLMDELKSRKEAGLPAEIVTMPEISDQYMDIEPEPSDAKPDNQPPNTASMNESGGYSDGIDTFKESQKKETPNSAKSQPDFSKIVAALVVFIYEEKRGCEPFDVKVTYILLYGAVALEVLSIVMFIFSDYTFALIYSRNSQKISDSDSGTRTGMVTSKLATIFFSWVPKLKTPKWPDHNVNKPEWFKNKSYKVLKRFVLFRRWSETISAFNLISYCLHKKKKWLDWVIDKIGAKEFVEQLVYKKKMPMLQKLWIFIFTELKRKAGDADDVETIQRICSSRGEWVIQEGDLSREDLNKLMRYVERNEVTFDECLILWHIATDLLFYVEEKKEKEIEEEKKKKEKEGQNENDDEKKKNENKAQDLEQGNHDDEKKKNENKAQDLEQGNHDDEKKKNENNAQDLKQGNHDDGEDGDIQLRHFSKLLSDYMLYLLIMQPTMMSAVSGIGQKRFQDTCKEATNFFSKRKSIAAGEKKMNELQRDRKNNGRPTSNSFLSLAKDMCEKLGESIQFIKKILRGTRCFGIFFKEKEEDDDSQSKLIEACKELTDVCVDYEPSAVKGDRSKSLLFDACKLHTVINGLKGTNKWKLIAQVWVELLSYAAANCIPITHVQQLSKGGEFLSLVWLLMTHLGLAKQFQIKEGHARAKLVIKALLDGLMGSRQREAAKSGKICVGRVCMCGKPSPMYNHRKCISIGSEPTCLSVSVEKGPIQTSGSRVGLSFRGRAVVVFVANSIGARNQSQECLNHEQVSTTVGAAKRNPVVVLSHQWIQYRWCYNSGSVSCSVVAIFCLWSFLVLIHRS</sequence>
<dbReference type="Pfam" id="PF04578">
    <property type="entry name" value="DUF594"/>
    <property type="match status" value="1"/>
</dbReference>
<dbReference type="Pfam" id="PF13968">
    <property type="entry name" value="DUF4220"/>
    <property type="match status" value="2"/>
</dbReference>
<evidence type="ECO:0000259" key="3">
    <source>
        <dbReference type="Pfam" id="PF13968"/>
    </source>
</evidence>
<feature type="transmembrane region" description="Helical" evidence="2">
    <location>
        <begin position="120"/>
        <end position="137"/>
    </location>
</feature>
<feature type="compositionally biased region" description="Basic and acidic residues" evidence="1">
    <location>
        <begin position="249"/>
        <end position="259"/>
    </location>
</feature>
<protein>
    <recommendedName>
        <fullName evidence="3">DUF4220 domain-containing protein</fullName>
    </recommendedName>
</protein>
<feature type="transmembrane region" description="Helical" evidence="2">
    <location>
        <begin position="20"/>
        <end position="38"/>
    </location>
</feature>
<dbReference type="InterPro" id="IPR025315">
    <property type="entry name" value="DUF4220"/>
</dbReference>
<comment type="caution">
    <text evidence="4">The sequence shown here is derived from an EMBL/GenBank/DDBJ whole genome shotgun (WGS) entry which is preliminary data.</text>
</comment>
<dbReference type="InterPro" id="IPR007658">
    <property type="entry name" value="DUF594"/>
</dbReference>
<feature type="region of interest" description="Disordered" evidence="1">
    <location>
        <begin position="218"/>
        <end position="265"/>
    </location>
</feature>
<proteinExistence type="predicted"/>
<evidence type="ECO:0000313" key="4">
    <source>
        <dbReference type="EMBL" id="KAK7333536.1"/>
    </source>
</evidence>
<feature type="transmembrane region" description="Helical" evidence="2">
    <location>
        <begin position="143"/>
        <end position="159"/>
    </location>
</feature>
<gene>
    <name evidence="4" type="ORF">VNO80_30311</name>
</gene>
<keyword evidence="5" id="KW-1185">Reference proteome</keyword>
<keyword evidence="2" id="KW-0812">Transmembrane</keyword>
<dbReference type="AlphaFoldDB" id="A0AAN9LDP7"/>
<name>A0AAN9LDP7_PHACN</name>
<feature type="compositionally biased region" description="Polar residues" evidence="1">
    <location>
        <begin position="232"/>
        <end position="242"/>
    </location>
</feature>
<feature type="domain" description="DUF4220" evidence="3">
    <location>
        <begin position="52"/>
        <end position="208"/>
    </location>
</feature>
<reference evidence="4 5" key="1">
    <citation type="submission" date="2024-01" db="EMBL/GenBank/DDBJ databases">
        <title>The genomes of 5 underutilized Papilionoideae crops provide insights into root nodulation and disease resistanc.</title>
        <authorList>
            <person name="Jiang F."/>
        </authorList>
    </citation>
    <scope>NUCLEOTIDE SEQUENCE [LARGE SCALE GENOMIC DNA]</scope>
    <source>
        <strain evidence="4">JINMINGXINNONG_FW02</strain>
        <tissue evidence="4">Leaves</tissue>
    </source>
</reference>
<accession>A0AAN9LDP7</accession>
<feature type="transmembrane region" description="Helical" evidence="2">
    <location>
        <begin position="962"/>
        <end position="981"/>
    </location>
</feature>
<evidence type="ECO:0000256" key="2">
    <source>
        <dbReference type="SAM" id="Phobius"/>
    </source>
</evidence>
<feature type="compositionally biased region" description="Basic and acidic residues" evidence="1">
    <location>
        <begin position="524"/>
        <end position="583"/>
    </location>
</feature>
<dbReference type="EMBL" id="JAYMYR010000011">
    <property type="protein sequence ID" value="KAK7333536.1"/>
    <property type="molecule type" value="Genomic_DNA"/>
</dbReference>
<keyword evidence="2" id="KW-0472">Membrane</keyword>
<dbReference type="PANTHER" id="PTHR31325">
    <property type="entry name" value="OS01G0798800 PROTEIN-RELATED"/>
    <property type="match status" value="1"/>
</dbReference>
<organism evidence="4 5">
    <name type="scientific">Phaseolus coccineus</name>
    <name type="common">Scarlet runner bean</name>
    <name type="synonym">Phaseolus multiflorus</name>
    <dbReference type="NCBI Taxonomy" id="3886"/>
    <lineage>
        <taxon>Eukaryota</taxon>
        <taxon>Viridiplantae</taxon>
        <taxon>Streptophyta</taxon>
        <taxon>Embryophyta</taxon>
        <taxon>Tracheophyta</taxon>
        <taxon>Spermatophyta</taxon>
        <taxon>Magnoliopsida</taxon>
        <taxon>eudicotyledons</taxon>
        <taxon>Gunneridae</taxon>
        <taxon>Pentapetalae</taxon>
        <taxon>rosids</taxon>
        <taxon>fabids</taxon>
        <taxon>Fabales</taxon>
        <taxon>Fabaceae</taxon>
        <taxon>Papilionoideae</taxon>
        <taxon>50 kb inversion clade</taxon>
        <taxon>NPAAA clade</taxon>
        <taxon>indigoferoid/millettioid clade</taxon>
        <taxon>Phaseoleae</taxon>
        <taxon>Phaseolus</taxon>
    </lineage>
</organism>
<keyword evidence="2" id="KW-1133">Transmembrane helix</keyword>
<dbReference type="Proteomes" id="UP001374584">
    <property type="component" value="Unassembled WGS sequence"/>
</dbReference>
<feature type="domain" description="DUF4220" evidence="3">
    <location>
        <begin position="273"/>
        <end position="403"/>
    </location>
</feature>